<dbReference type="AlphaFoldDB" id="A0AAW1SPK0"/>
<evidence type="ECO:0000259" key="4">
    <source>
        <dbReference type="PROSITE" id="PS51017"/>
    </source>
</evidence>
<dbReference type="GO" id="GO:0005634">
    <property type="term" value="C:nucleus"/>
    <property type="evidence" value="ECO:0007669"/>
    <property type="project" value="UniProtKB-SubCell"/>
</dbReference>
<proteinExistence type="predicted"/>
<dbReference type="InterPro" id="IPR045281">
    <property type="entry name" value="CONSTANS-like"/>
</dbReference>
<protein>
    <recommendedName>
        <fullName evidence="4">CCT domain-containing protein</fullName>
    </recommendedName>
</protein>
<organism evidence="5 6">
    <name type="scientific">Apatococcus fuscideae</name>
    <dbReference type="NCBI Taxonomy" id="2026836"/>
    <lineage>
        <taxon>Eukaryota</taxon>
        <taxon>Viridiplantae</taxon>
        <taxon>Chlorophyta</taxon>
        <taxon>core chlorophytes</taxon>
        <taxon>Trebouxiophyceae</taxon>
        <taxon>Chlorellales</taxon>
        <taxon>Chlorellaceae</taxon>
        <taxon>Apatococcus</taxon>
    </lineage>
</organism>
<dbReference type="GO" id="GO:0003700">
    <property type="term" value="F:DNA-binding transcription factor activity"/>
    <property type="evidence" value="ECO:0007669"/>
    <property type="project" value="TreeGrafter"/>
</dbReference>
<gene>
    <name evidence="5" type="ORF">WJX84_006050</name>
</gene>
<evidence type="ECO:0000256" key="2">
    <source>
        <dbReference type="ARBA" id="ARBA00023242"/>
    </source>
</evidence>
<feature type="non-terminal residue" evidence="5">
    <location>
        <position position="347"/>
    </location>
</feature>
<evidence type="ECO:0000313" key="5">
    <source>
        <dbReference type="EMBL" id="KAK9849511.1"/>
    </source>
</evidence>
<dbReference type="PANTHER" id="PTHR31319:SF77">
    <property type="entry name" value="ZINC FINGER PROTEIN CONSTANS-LIKE 4"/>
    <property type="match status" value="1"/>
</dbReference>
<dbReference type="PROSITE" id="PS51017">
    <property type="entry name" value="CCT"/>
    <property type="match status" value="1"/>
</dbReference>
<evidence type="ECO:0000313" key="6">
    <source>
        <dbReference type="Proteomes" id="UP001485043"/>
    </source>
</evidence>
<evidence type="ECO:0000256" key="3">
    <source>
        <dbReference type="PROSITE-ProRule" id="PRU00357"/>
    </source>
</evidence>
<dbReference type="Proteomes" id="UP001485043">
    <property type="component" value="Unassembled WGS sequence"/>
</dbReference>
<reference evidence="5 6" key="1">
    <citation type="journal article" date="2024" name="Nat. Commun.">
        <title>Phylogenomics reveals the evolutionary origins of lichenization in chlorophyte algae.</title>
        <authorList>
            <person name="Puginier C."/>
            <person name="Libourel C."/>
            <person name="Otte J."/>
            <person name="Skaloud P."/>
            <person name="Haon M."/>
            <person name="Grisel S."/>
            <person name="Petersen M."/>
            <person name="Berrin J.G."/>
            <person name="Delaux P.M."/>
            <person name="Dal Grande F."/>
            <person name="Keller J."/>
        </authorList>
    </citation>
    <scope>NUCLEOTIDE SEQUENCE [LARGE SCALE GENOMIC DNA]</scope>
    <source>
        <strain evidence="5 6">SAG 2523</strain>
    </source>
</reference>
<keyword evidence="2 3" id="KW-0539">Nucleus</keyword>
<sequence>MLGSKALLSPVTPAICNGRGSVKSAHLDLRTQWWTHTPSQASNSSALVLEEEDVALAMQAAAAELSEPAKQTSWCYVSPATPAPGTWQEDWVAQAYQDYCYQAETEAASSSSSNGGLLASSLAGSTARCDFDLVRPRGGKPSVGEISTANAPSELHVDSITLQDRQSTVCLQNGPRGSAQISEHSSSCSVASRPQAAVSCDRGAPVLAHFVGSFLEQVKHNPQALPLEIADFSLSAVPHVPCQRNGPDLPAVSVLQHNNLSSQPTAAAPERVKRLVNLPVACEPNTLSPSQASPPQRLSIGRLHSRQESIERYKRKRALRQFEHKVCYHKRKRNADLRPRLRGRFVK</sequence>
<accession>A0AAW1SPK0</accession>
<keyword evidence="6" id="KW-1185">Reference proteome</keyword>
<dbReference type="Pfam" id="PF06203">
    <property type="entry name" value="CCT"/>
    <property type="match status" value="1"/>
</dbReference>
<dbReference type="PANTHER" id="PTHR31319">
    <property type="entry name" value="ZINC FINGER PROTEIN CONSTANS-LIKE 4"/>
    <property type="match status" value="1"/>
</dbReference>
<evidence type="ECO:0000256" key="1">
    <source>
        <dbReference type="ARBA" id="ARBA00004123"/>
    </source>
</evidence>
<dbReference type="EMBL" id="JALJOV010001337">
    <property type="protein sequence ID" value="KAK9849511.1"/>
    <property type="molecule type" value="Genomic_DNA"/>
</dbReference>
<feature type="domain" description="CCT" evidence="4">
    <location>
        <begin position="306"/>
        <end position="347"/>
    </location>
</feature>
<comment type="subcellular location">
    <subcellularLocation>
        <location evidence="1 3">Nucleus</location>
    </subcellularLocation>
</comment>
<comment type="caution">
    <text evidence="5">The sequence shown here is derived from an EMBL/GenBank/DDBJ whole genome shotgun (WGS) entry which is preliminary data.</text>
</comment>
<dbReference type="InterPro" id="IPR010402">
    <property type="entry name" value="CCT_domain"/>
</dbReference>
<name>A0AAW1SPK0_9CHLO</name>